<dbReference type="EMBL" id="UYRR01032311">
    <property type="protein sequence ID" value="VDK55117.1"/>
    <property type="molecule type" value="Genomic_DNA"/>
</dbReference>
<sequence length="298" mass="32189">MEASLLQQYQIQQQDPSCVNRCTLQCVADQIGQCQKYCQQSCGPATSQQSQYYGTSAWKNGPVYLMPGATTWKNGPLYLMPGGTSYNPRLQSGGITGSLSRRYQMIGRLNGVMSDNSMNAICVKVCMPSCKPQCIANPPVLPEPLPVVPQPMPVPVAPQPMPIPVAPQPMPIPVAPQPMPVPVLPQPIPVPVAPQPMPAPITQRPVVSQPRICTAVCMPTCSQQCISNQLQPSSVVPEPVVVAPEPVPVVPQPMPVPVIPQPMPRIVVPQPRICIAVCMPTCSEQCIISQINRQSYIH</sequence>
<accession>A0A0M3K4X2</accession>
<protein>
    <submittedName>
        <fullName evidence="3">Proline-rich protein 36-like</fullName>
    </submittedName>
</protein>
<dbReference type="Proteomes" id="UP000267096">
    <property type="component" value="Unassembled WGS sequence"/>
</dbReference>
<organism evidence="3">
    <name type="scientific">Anisakis simplex</name>
    <name type="common">Herring worm</name>
    <dbReference type="NCBI Taxonomy" id="6269"/>
    <lineage>
        <taxon>Eukaryota</taxon>
        <taxon>Metazoa</taxon>
        <taxon>Ecdysozoa</taxon>
        <taxon>Nematoda</taxon>
        <taxon>Chromadorea</taxon>
        <taxon>Rhabditida</taxon>
        <taxon>Spirurina</taxon>
        <taxon>Ascaridomorpha</taxon>
        <taxon>Ascaridoidea</taxon>
        <taxon>Anisakidae</taxon>
        <taxon>Anisakis</taxon>
        <taxon>Anisakis simplex complex</taxon>
    </lineage>
</organism>
<dbReference type="AlphaFoldDB" id="A0A0M3K4X2"/>
<reference evidence="3" key="1">
    <citation type="submission" date="2017-02" db="UniProtKB">
        <authorList>
            <consortium name="WormBaseParasite"/>
        </authorList>
    </citation>
    <scope>IDENTIFICATION</scope>
</reference>
<dbReference type="PRINTS" id="PR01217">
    <property type="entry name" value="PRICHEXTENSN"/>
</dbReference>
<evidence type="ECO:0000313" key="3">
    <source>
        <dbReference type="WBParaSite" id="ASIM_0001601301-mRNA-1"/>
    </source>
</evidence>
<reference evidence="1 2" key="2">
    <citation type="submission" date="2018-11" db="EMBL/GenBank/DDBJ databases">
        <authorList>
            <consortium name="Pathogen Informatics"/>
        </authorList>
    </citation>
    <scope>NUCLEOTIDE SEQUENCE [LARGE SCALE GENOMIC DNA]</scope>
</reference>
<keyword evidence="2" id="KW-1185">Reference proteome</keyword>
<dbReference type="WBParaSite" id="ASIM_0001601301-mRNA-1">
    <property type="protein sequence ID" value="ASIM_0001601301-mRNA-1"/>
    <property type="gene ID" value="ASIM_0001601301"/>
</dbReference>
<gene>
    <name evidence="1" type="ORF">ASIM_LOCUS15420</name>
</gene>
<name>A0A0M3K4X2_ANISI</name>
<evidence type="ECO:0000313" key="1">
    <source>
        <dbReference type="EMBL" id="VDK55117.1"/>
    </source>
</evidence>
<proteinExistence type="predicted"/>
<evidence type="ECO:0000313" key="2">
    <source>
        <dbReference type="Proteomes" id="UP000267096"/>
    </source>
</evidence>